<accession>A0A1I7U9F9</accession>
<keyword evidence="1" id="KW-0812">Transmembrane</keyword>
<dbReference type="GO" id="GO:0042048">
    <property type="term" value="P:olfactory behavior"/>
    <property type="evidence" value="ECO:0007669"/>
    <property type="project" value="TreeGrafter"/>
</dbReference>
<evidence type="ECO:0000313" key="2">
    <source>
        <dbReference type="Proteomes" id="UP000095282"/>
    </source>
</evidence>
<dbReference type="eggNOG" id="ENOG502TKK4">
    <property type="taxonomic scope" value="Eukaryota"/>
</dbReference>
<protein>
    <submittedName>
        <fullName evidence="3">Serpentine Receptor, class H</fullName>
    </submittedName>
</protein>
<keyword evidence="1" id="KW-0472">Membrane</keyword>
<dbReference type="Pfam" id="PF10326">
    <property type="entry name" value="7TM_GPCR_Str"/>
    <property type="match status" value="1"/>
</dbReference>
<proteinExistence type="predicted"/>
<evidence type="ECO:0000256" key="1">
    <source>
        <dbReference type="SAM" id="Phobius"/>
    </source>
</evidence>
<name>A0A1I7U9F9_9PELO</name>
<dbReference type="GO" id="GO:0038022">
    <property type="term" value="F:G protein-coupled olfactory receptor activity"/>
    <property type="evidence" value="ECO:0007669"/>
    <property type="project" value="TreeGrafter"/>
</dbReference>
<dbReference type="SUPFAM" id="SSF81321">
    <property type="entry name" value="Family A G protein-coupled receptor-like"/>
    <property type="match status" value="1"/>
</dbReference>
<keyword evidence="2" id="KW-1185">Reference proteome</keyword>
<feature type="transmembrane region" description="Helical" evidence="1">
    <location>
        <begin position="6"/>
        <end position="23"/>
    </location>
</feature>
<dbReference type="AlphaFoldDB" id="A0A1I7U9F9"/>
<feature type="transmembrane region" description="Helical" evidence="1">
    <location>
        <begin position="44"/>
        <end position="69"/>
    </location>
</feature>
<dbReference type="STRING" id="1561998.A0A1I7U9F9"/>
<dbReference type="PANTHER" id="PTHR22943">
    <property type="entry name" value="7-TRANSMEMBRANE DOMAIN RECEPTOR C.ELEGANS"/>
    <property type="match status" value="1"/>
</dbReference>
<sequence>MFMIVSGSVGSVLYFSIGCYRSITTKLEMIENQSDAIKSLQRQLFHALVVQSTIPFILMYIPIGMAFLFPMLNIELNLKYPFIGLTIAIYPAIDPLPSILIITSYRKGCIEMIKKLQFWRKRPVVENVTQTNSSAMFTVHS</sequence>
<dbReference type="PANTHER" id="PTHR22943:SF47">
    <property type="entry name" value="SEVEN TM RECEPTOR"/>
    <property type="match status" value="1"/>
</dbReference>
<organism evidence="2 3">
    <name type="scientific">Caenorhabditis tropicalis</name>
    <dbReference type="NCBI Taxonomy" id="1561998"/>
    <lineage>
        <taxon>Eukaryota</taxon>
        <taxon>Metazoa</taxon>
        <taxon>Ecdysozoa</taxon>
        <taxon>Nematoda</taxon>
        <taxon>Chromadorea</taxon>
        <taxon>Rhabditida</taxon>
        <taxon>Rhabditina</taxon>
        <taxon>Rhabditomorpha</taxon>
        <taxon>Rhabditoidea</taxon>
        <taxon>Rhabditidae</taxon>
        <taxon>Peloderinae</taxon>
        <taxon>Caenorhabditis</taxon>
    </lineage>
</organism>
<dbReference type="InterPro" id="IPR019428">
    <property type="entry name" value="7TM_GPCR_serpentine_rcpt_Str"/>
</dbReference>
<evidence type="ECO:0000313" key="3">
    <source>
        <dbReference type="WBParaSite" id="Csp11.Scaffold629.g16214.t1"/>
    </source>
</evidence>
<reference evidence="3" key="1">
    <citation type="submission" date="2016-11" db="UniProtKB">
        <authorList>
            <consortium name="WormBaseParasite"/>
        </authorList>
    </citation>
    <scope>IDENTIFICATION</scope>
</reference>
<dbReference type="GO" id="GO:0005886">
    <property type="term" value="C:plasma membrane"/>
    <property type="evidence" value="ECO:0007669"/>
    <property type="project" value="TreeGrafter"/>
</dbReference>
<feature type="transmembrane region" description="Helical" evidence="1">
    <location>
        <begin position="81"/>
        <end position="105"/>
    </location>
</feature>
<dbReference type="Proteomes" id="UP000095282">
    <property type="component" value="Unplaced"/>
</dbReference>
<keyword evidence="1" id="KW-1133">Transmembrane helix</keyword>
<dbReference type="WBParaSite" id="Csp11.Scaffold629.g16214.t1">
    <property type="protein sequence ID" value="Csp11.Scaffold629.g16214.t1"/>
    <property type="gene ID" value="Csp11.Scaffold629.g16214"/>
</dbReference>